<evidence type="ECO:0000313" key="11">
    <source>
        <dbReference type="EMBL" id="KIP12643.1"/>
    </source>
</evidence>
<dbReference type="GO" id="GO:0046872">
    <property type="term" value="F:metal ion binding"/>
    <property type="evidence" value="ECO:0007669"/>
    <property type="project" value="UniProtKB-KW"/>
</dbReference>
<feature type="signal peptide" evidence="9">
    <location>
        <begin position="1"/>
        <end position="18"/>
    </location>
</feature>
<dbReference type="AlphaFoldDB" id="A0A0C3PX49"/>
<dbReference type="OrthoDB" id="2788669at2759"/>
<feature type="domain" description="Heme haloperoxidase family profile" evidence="10">
    <location>
        <begin position="78"/>
        <end position="325"/>
    </location>
</feature>
<evidence type="ECO:0000256" key="8">
    <source>
        <dbReference type="SAM" id="MobiDB-lite"/>
    </source>
</evidence>
<dbReference type="InterPro" id="IPR000028">
    <property type="entry name" value="Chloroperoxidase"/>
</dbReference>
<keyword evidence="4" id="KW-0479">Metal-binding</keyword>
<evidence type="ECO:0000313" key="12">
    <source>
        <dbReference type="Proteomes" id="UP000053257"/>
    </source>
</evidence>
<organism evidence="11 12">
    <name type="scientific">Phlebiopsis gigantea (strain 11061_1 CR5-6)</name>
    <name type="common">White-rot fungus</name>
    <name type="synonym">Peniophora gigantea</name>
    <dbReference type="NCBI Taxonomy" id="745531"/>
    <lineage>
        <taxon>Eukaryota</taxon>
        <taxon>Fungi</taxon>
        <taxon>Dikarya</taxon>
        <taxon>Basidiomycota</taxon>
        <taxon>Agaricomycotina</taxon>
        <taxon>Agaricomycetes</taxon>
        <taxon>Polyporales</taxon>
        <taxon>Phanerochaetaceae</taxon>
        <taxon>Phlebiopsis</taxon>
    </lineage>
</organism>
<dbReference type="Gene3D" id="1.10.489.10">
    <property type="entry name" value="Chloroperoxidase-like"/>
    <property type="match status" value="1"/>
</dbReference>
<name>A0A0C3PX49_PHLG1</name>
<evidence type="ECO:0000259" key="10">
    <source>
        <dbReference type="PROSITE" id="PS51405"/>
    </source>
</evidence>
<sequence>MARFNLLALLPWITFALAFPRPLMNTLSKRRAVLQPGARLSRRAAAPPTAQFPYGGAKIDGLPGSQQGGFQVPAPGDTAHAFQSPPAGAERGPCPGLNTMANHGFISRDGITTFDELVAAQQNAFNIAYDLAVLLATLGVALDGDIITEKVSIGGDATAKTAALGALQGLLGPEGGLDTHNTFEADTSLTRNDFFLANGDDYSFNGTLFAMMTETVASTSSTDDPLYDRTGIALYRFQRYQQSRAENEHFYFGPKATHIYGAASFLYQAFPSQANNLKPDKATMMSFFGAVEPAAGEFAFGFQPERFPDNWFNRETPYTILEIATEILAQYLAHPVLFGGNVGPDDFDALGAFGIISNGQLGGNGSTISANDVACLLFQVFATEAVPDSVSGLLTLPIELLNWITGKLLPLSQGLGCPLATNS</sequence>
<feature type="chain" id="PRO_5002180572" evidence="9">
    <location>
        <begin position="19"/>
        <end position="423"/>
    </location>
</feature>
<protein>
    <submittedName>
        <fullName evidence="11">Heme-thiolate peroxidase</fullName>
    </submittedName>
</protein>
<evidence type="ECO:0000256" key="9">
    <source>
        <dbReference type="SAM" id="SignalP"/>
    </source>
</evidence>
<dbReference type="PANTHER" id="PTHR33577">
    <property type="entry name" value="STERIGMATOCYSTIN BIOSYNTHESIS PEROXIDASE STCC-RELATED"/>
    <property type="match status" value="1"/>
</dbReference>
<evidence type="ECO:0000256" key="3">
    <source>
        <dbReference type="ARBA" id="ARBA00022617"/>
    </source>
</evidence>
<gene>
    <name evidence="11" type="primary">HTP1</name>
    <name evidence="11" type="ORF">PHLGIDRAFT_131735</name>
</gene>
<keyword evidence="3" id="KW-0349">Heme</keyword>
<dbReference type="PROSITE" id="PS51405">
    <property type="entry name" value="HEME_HALOPEROXIDASE"/>
    <property type="match status" value="1"/>
</dbReference>
<keyword evidence="12" id="KW-1185">Reference proteome</keyword>
<keyword evidence="6" id="KW-0408">Iron</keyword>
<accession>A0A0C3PX49</accession>
<keyword evidence="9" id="KW-0732">Signal</keyword>
<keyword evidence="5" id="KW-0560">Oxidoreductase</keyword>
<evidence type="ECO:0000256" key="6">
    <source>
        <dbReference type="ARBA" id="ARBA00023004"/>
    </source>
</evidence>
<evidence type="ECO:0000256" key="5">
    <source>
        <dbReference type="ARBA" id="ARBA00023002"/>
    </source>
</evidence>
<evidence type="ECO:0000256" key="7">
    <source>
        <dbReference type="ARBA" id="ARBA00025795"/>
    </source>
</evidence>
<dbReference type="Proteomes" id="UP000053257">
    <property type="component" value="Unassembled WGS sequence"/>
</dbReference>
<evidence type="ECO:0000256" key="4">
    <source>
        <dbReference type="ARBA" id="ARBA00022723"/>
    </source>
</evidence>
<keyword evidence="2 11" id="KW-0575">Peroxidase</keyword>
<comment type="cofactor">
    <cofactor evidence="1">
        <name>heme b</name>
        <dbReference type="ChEBI" id="CHEBI:60344"/>
    </cofactor>
</comment>
<dbReference type="PANTHER" id="PTHR33577:SF15">
    <property type="entry name" value="HEME HALOPEROXIDASE FAMILY PROFILE DOMAIN-CONTAINING PROTEIN"/>
    <property type="match status" value="1"/>
</dbReference>
<evidence type="ECO:0000256" key="1">
    <source>
        <dbReference type="ARBA" id="ARBA00001970"/>
    </source>
</evidence>
<comment type="similarity">
    <text evidence="7">Belongs to the chloroperoxidase family.</text>
</comment>
<reference evidence="11 12" key="1">
    <citation type="journal article" date="2014" name="PLoS Genet.">
        <title>Analysis of the Phlebiopsis gigantea genome, transcriptome and secretome provides insight into its pioneer colonization strategies of wood.</title>
        <authorList>
            <person name="Hori C."/>
            <person name="Ishida T."/>
            <person name="Igarashi K."/>
            <person name="Samejima M."/>
            <person name="Suzuki H."/>
            <person name="Master E."/>
            <person name="Ferreira P."/>
            <person name="Ruiz-Duenas F.J."/>
            <person name="Held B."/>
            <person name="Canessa P."/>
            <person name="Larrondo L.F."/>
            <person name="Schmoll M."/>
            <person name="Druzhinina I.S."/>
            <person name="Kubicek C.P."/>
            <person name="Gaskell J.A."/>
            <person name="Kersten P."/>
            <person name="St John F."/>
            <person name="Glasner J."/>
            <person name="Sabat G."/>
            <person name="Splinter BonDurant S."/>
            <person name="Syed K."/>
            <person name="Yadav J."/>
            <person name="Mgbeahuruike A.C."/>
            <person name="Kovalchuk A."/>
            <person name="Asiegbu F.O."/>
            <person name="Lackner G."/>
            <person name="Hoffmeister D."/>
            <person name="Rencoret J."/>
            <person name="Gutierrez A."/>
            <person name="Sun H."/>
            <person name="Lindquist E."/>
            <person name="Barry K."/>
            <person name="Riley R."/>
            <person name="Grigoriev I.V."/>
            <person name="Henrissat B."/>
            <person name="Kues U."/>
            <person name="Berka R.M."/>
            <person name="Martinez A.T."/>
            <person name="Covert S.F."/>
            <person name="Blanchette R.A."/>
            <person name="Cullen D."/>
        </authorList>
    </citation>
    <scope>NUCLEOTIDE SEQUENCE [LARGE SCALE GENOMIC DNA]</scope>
    <source>
        <strain evidence="11 12">11061_1 CR5-6</strain>
    </source>
</reference>
<dbReference type="EMBL" id="KN840438">
    <property type="protein sequence ID" value="KIP12643.1"/>
    <property type="molecule type" value="Genomic_DNA"/>
</dbReference>
<dbReference type="InterPro" id="IPR036851">
    <property type="entry name" value="Chloroperoxidase-like_sf"/>
</dbReference>
<dbReference type="GO" id="GO:0004601">
    <property type="term" value="F:peroxidase activity"/>
    <property type="evidence" value="ECO:0007669"/>
    <property type="project" value="UniProtKB-KW"/>
</dbReference>
<evidence type="ECO:0000256" key="2">
    <source>
        <dbReference type="ARBA" id="ARBA00022559"/>
    </source>
</evidence>
<dbReference type="HOGENOM" id="CLU_029871_5_0_1"/>
<dbReference type="Pfam" id="PF01328">
    <property type="entry name" value="Peroxidase_2"/>
    <property type="match status" value="1"/>
</dbReference>
<proteinExistence type="inferred from homology"/>
<feature type="region of interest" description="Disordered" evidence="8">
    <location>
        <begin position="65"/>
        <end position="92"/>
    </location>
</feature>
<dbReference type="SUPFAM" id="SSF47571">
    <property type="entry name" value="Cloroperoxidase"/>
    <property type="match status" value="1"/>
</dbReference>